<dbReference type="InterPro" id="IPR003607">
    <property type="entry name" value="HD/PDEase_dom"/>
</dbReference>
<feature type="domain" description="HD" evidence="1">
    <location>
        <begin position="26"/>
        <end position="120"/>
    </location>
</feature>
<name>A0A179D4B1_9BACT</name>
<dbReference type="STRING" id="999894.TDIS_1102"/>
<protein>
    <submittedName>
        <fullName evidence="2">Metal dependent phosphohydrolase</fullName>
    </submittedName>
</protein>
<accession>A0A179D4B1</accession>
<dbReference type="Gene3D" id="1.10.3210.10">
    <property type="entry name" value="Hypothetical protein af1432"/>
    <property type="match status" value="1"/>
</dbReference>
<gene>
    <name evidence="2" type="ORF">TDIS_1102</name>
</gene>
<proteinExistence type="predicted"/>
<organism evidence="2 3">
    <name type="scientific">Thermosulfurimonas dismutans</name>
    <dbReference type="NCBI Taxonomy" id="999894"/>
    <lineage>
        <taxon>Bacteria</taxon>
        <taxon>Pseudomonadati</taxon>
        <taxon>Thermodesulfobacteriota</taxon>
        <taxon>Thermodesulfobacteria</taxon>
        <taxon>Thermodesulfobacteriales</taxon>
        <taxon>Thermodesulfobacteriaceae</taxon>
        <taxon>Thermosulfurimonas</taxon>
    </lineage>
</organism>
<evidence type="ECO:0000313" key="3">
    <source>
        <dbReference type="Proteomes" id="UP000078390"/>
    </source>
</evidence>
<sequence>MSRIPSLEECYRLLEKEGVPFHIRRHAEKVALVAVFLGKELIKRGEKLNLKLLCAGGLLHDLTKHHSLKTGENHAESARNLLLRLGYPEVAKVVEQHIFLKPGPPGTPIREEELVYYADKRVKHEEIVSLKERFIDLRERYGRRPSSWVRIFCLEELTKLLEKRLFKRLPFGPDKILELNQIEEIPKCLTVWLCSAGETPRNGRSL</sequence>
<keyword evidence="3" id="KW-1185">Reference proteome</keyword>
<dbReference type="InterPro" id="IPR006674">
    <property type="entry name" value="HD_domain"/>
</dbReference>
<keyword evidence="2" id="KW-0378">Hydrolase</keyword>
<comment type="caution">
    <text evidence="2">The sequence shown here is derived from an EMBL/GenBank/DDBJ whole genome shotgun (WGS) entry which is preliminary data.</text>
</comment>
<dbReference type="Pfam" id="PF01966">
    <property type="entry name" value="HD"/>
    <property type="match status" value="1"/>
</dbReference>
<reference evidence="2 3" key="1">
    <citation type="submission" date="2016-04" db="EMBL/GenBank/DDBJ databases">
        <title>Genome analysis of Thermosulfurimonas dismutans, the first thermophilic sulfur-disproportionating bacterium of the phylum Thermodesulfobacteria.</title>
        <authorList>
            <person name="Mardanov A.V."/>
            <person name="Beletsky A.V."/>
            <person name="Kadnikov V.V."/>
            <person name="Slobodkin A.I."/>
            <person name="Ravin N.V."/>
        </authorList>
    </citation>
    <scope>NUCLEOTIDE SEQUENCE [LARGE SCALE GENOMIC DNA]</scope>
    <source>
        <strain evidence="2 3">S95</strain>
    </source>
</reference>
<dbReference type="AlphaFoldDB" id="A0A179D4B1"/>
<dbReference type="GO" id="GO:0016787">
    <property type="term" value="F:hydrolase activity"/>
    <property type="evidence" value="ECO:0007669"/>
    <property type="project" value="UniProtKB-KW"/>
</dbReference>
<dbReference type="SUPFAM" id="SSF109604">
    <property type="entry name" value="HD-domain/PDEase-like"/>
    <property type="match status" value="1"/>
</dbReference>
<dbReference type="RefSeq" id="WP_068670138.1">
    <property type="nucleotide sequence ID" value="NZ_LWLG01000006.1"/>
</dbReference>
<dbReference type="CDD" id="cd00077">
    <property type="entry name" value="HDc"/>
    <property type="match status" value="1"/>
</dbReference>
<evidence type="ECO:0000259" key="1">
    <source>
        <dbReference type="Pfam" id="PF01966"/>
    </source>
</evidence>
<dbReference type="Proteomes" id="UP000078390">
    <property type="component" value="Unassembled WGS sequence"/>
</dbReference>
<dbReference type="OrthoDB" id="5431498at2"/>
<evidence type="ECO:0000313" key="2">
    <source>
        <dbReference type="EMBL" id="OAQ20813.1"/>
    </source>
</evidence>
<dbReference type="EMBL" id="LWLG01000006">
    <property type="protein sequence ID" value="OAQ20813.1"/>
    <property type="molecule type" value="Genomic_DNA"/>
</dbReference>